<dbReference type="InterPro" id="IPR029063">
    <property type="entry name" value="SAM-dependent_MTases_sf"/>
</dbReference>
<keyword evidence="3 6" id="KW-0808">Transferase</keyword>
<sequence length="540" mass="62447">MDNLKKLIKEIINELEIKLSDGILEETNFCLLKKMLNKAETQDEAIAIGTLGTTFKKTGFKFEEKIEKFTDEIKYLSKNSNISFGEGIKHKLIIGDNYDALLNLLITHRNKVNVIYIDPPYGSNDLGEFAKTNYQNKINRDNLLSMLQPRLFLSKMLLTDEGMFFCSIDDKNQAYLKGLLDDVYGEENFIACMPRVVKKGGKSPGLIAKNSDYLLIYAKDKNNIEMNRLMHEDDGFRNEDKHINERGRFKLNQCLDYNSLQYSYTMDFPIEINGETFYPGGHENLWKERQAGKHNNHDWVWRWSKPLIEFGLKNDFIVVNESKNGKRIYTKTYLNCEIQKNKNNEYEVMYKERQKDYDSLYFVNNVFSNDQGKKDLDLMEIGNTFNYPKPVSLVKECLKMASNSNVVLDFFAGSGTTGEAVLALNNEDGVNREFILCTNNEVDEKMHFNGIAKDITLERIHIAMTGKSTNGIVKQKWLKNDSHKPYGGVLEVYEIEKAKINDINIFNLIDPICYGVKKESLKEKIEWISENFKIATKELK</sequence>
<feature type="domain" description="DNA methylase N-4/N-6" evidence="5">
    <location>
        <begin position="112"/>
        <end position="435"/>
    </location>
</feature>
<evidence type="ECO:0000256" key="4">
    <source>
        <dbReference type="ARBA" id="ARBA00022691"/>
    </source>
</evidence>
<gene>
    <name evidence="6" type="ORF">C5T88_00125</name>
</gene>
<dbReference type="AlphaFoldDB" id="A0A2S0NJ03"/>
<dbReference type="GO" id="GO:0032259">
    <property type="term" value="P:methylation"/>
    <property type="evidence" value="ECO:0007669"/>
    <property type="project" value="UniProtKB-KW"/>
</dbReference>
<dbReference type="RefSeq" id="WP_303662346.1">
    <property type="nucleotide sequence ID" value="NZ_CP027019.1"/>
</dbReference>
<dbReference type="InterPro" id="IPR002052">
    <property type="entry name" value="DNA_methylase_N6_adenine_CS"/>
</dbReference>
<dbReference type="SUPFAM" id="SSF53335">
    <property type="entry name" value="S-adenosyl-L-methionine-dependent methyltransferases"/>
    <property type="match status" value="1"/>
</dbReference>
<evidence type="ECO:0000256" key="1">
    <source>
        <dbReference type="ARBA" id="ARBA00006594"/>
    </source>
</evidence>
<protein>
    <submittedName>
        <fullName evidence="6">Site-specific DNA-methyltransferase</fullName>
    </submittedName>
</protein>
<evidence type="ECO:0000256" key="3">
    <source>
        <dbReference type="ARBA" id="ARBA00022679"/>
    </source>
</evidence>
<keyword evidence="2 6" id="KW-0489">Methyltransferase</keyword>
<dbReference type="InterPro" id="IPR002941">
    <property type="entry name" value="DNA_methylase_N4/N6"/>
</dbReference>
<keyword evidence="4" id="KW-0949">S-adenosyl-L-methionine</keyword>
<dbReference type="GO" id="GO:0008170">
    <property type="term" value="F:N-methyltransferase activity"/>
    <property type="evidence" value="ECO:0007669"/>
    <property type="project" value="InterPro"/>
</dbReference>
<comment type="similarity">
    <text evidence="1">Belongs to the N(4)/N(6)-methyltransferase family.</text>
</comment>
<dbReference type="PROSITE" id="PS00092">
    <property type="entry name" value="N6_MTASE"/>
    <property type="match status" value="1"/>
</dbReference>
<dbReference type="PRINTS" id="PR00506">
    <property type="entry name" value="D21N6MTFRASE"/>
</dbReference>
<evidence type="ECO:0000256" key="2">
    <source>
        <dbReference type="ARBA" id="ARBA00022603"/>
    </source>
</evidence>
<dbReference type="Proteomes" id="UP000239250">
    <property type="component" value="Chromosome"/>
</dbReference>
<reference evidence="7" key="1">
    <citation type="submission" date="2018-02" db="EMBL/GenBank/DDBJ databases">
        <title>Firefly genomes illuminate parallel origins of bioluminescence in beetles.</title>
        <authorList>
            <person name="Fallon T.R."/>
            <person name="Lower S.E.S."/>
            <person name="Behringer M."/>
            <person name="Weng J.-K."/>
        </authorList>
    </citation>
    <scope>NUCLEOTIDE SEQUENCE [LARGE SCALE GENOMIC DNA]</scope>
</reference>
<name>A0A2S0NJ03_9MOLU</name>
<dbReference type="Pfam" id="PF01555">
    <property type="entry name" value="N6_N4_Mtase"/>
    <property type="match status" value="1"/>
</dbReference>
<organism evidence="6 7">
    <name type="scientific">Williamsoniiplasma luminosum</name>
    <dbReference type="NCBI Taxonomy" id="214888"/>
    <lineage>
        <taxon>Bacteria</taxon>
        <taxon>Bacillati</taxon>
        <taxon>Mycoplasmatota</taxon>
        <taxon>Mollicutes</taxon>
        <taxon>Entomoplasmatales</taxon>
        <taxon>Williamsoniiplasma</taxon>
    </lineage>
</organism>
<dbReference type="GO" id="GO:0003677">
    <property type="term" value="F:DNA binding"/>
    <property type="evidence" value="ECO:0007669"/>
    <property type="project" value="InterPro"/>
</dbReference>
<proteinExistence type="inferred from homology"/>
<evidence type="ECO:0000313" key="7">
    <source>
        <dbReference type="Proteomes" id="UP000239250"/>
    </source>
</evidence>
<dbReference type="EMBL" id="CP027019">
    <property type="protein sequence ID" value="AVP48999.1"/>
    <property type="molecule type" value="Genomic_DNA"/>
</dbReference>
<evidence type="ECO:0000259" key="5">
    <source>
        <dbReference type="Pfam" id="PF01555"/>
    </source>
</evidence>
<dbReference type="InterPro" id="IPR002295">
    <property type="entry name" value="N4/N6-MTase_EcoPI_Mod-like"/>
</dbReference>
<evidence type="ECO:0000313" key="6">
    <source>
        <dbReference type="EMBL" id="AVP48999.1"/>
    </source>
</evidence>
<accession>A0A2S0NJ03</accession>
<dbReference type="Gene3D" id="3.40.50.150">
    <property type="entry name" value="Vaccinia Virus protein VP39"/>
    <property type="match status" value="1"/>
</dbReference>